<dbReference type="Gene3D" id="3.40.50.20">
    <property type="match status" value="1"/>
</dbReference>
<dbReference type="Proteomes" id="UP000177953">
    <property type="component" value="Unassembled WGS sequence"/>
</dbReference>
<dbReference type="InterPro" id="IPR020560">
    <property type="entry name" value="PRibGlycinamide_synth_C-dom"/>
</dbReference>
<dbReference type="PANTHER" id="PTHR43472:SF1">
    <property type="entry name" value="PHOSPHORIBOSYLAMINE--GLYCINE LIGASE, CHLOROPLASTIC"/>
    <property type="match status" value="1"/>
</dbReference>
<dbReference type="GO" id="GO:0006189">
    <property type="term" value="P:'de novo' IMP biosynthetic process"/>
    <property type="evidence" value="ECO:0007669"/>
    <property type="project" value="UniProtKB-UniPathway"/>
</dbReference>
<dbReference type="Gene3D" id="3.90.600.10">
    <property type="entry name" value="Phosphoribosylglycinamide synthetase, C-terminal domain"/>
    <property type="match status" value="1"/>
</dbReference>
<evidence type="ECO:0000256" key="2">
    <source>
        <dbReference type="ARBA" id="ARBA00013255"/>
    </source>
</evidence>
<feature type="domain" description="ATP-grasp" evidence="11">
    <location>
        <begin position="125"/>
        <end position="338"/>
    </location>
</feature>
<dbReference type="Pfam" id="PF02843">
    <property type="entry name" value="GARS_C"/>
    <property type="match status" value="1"/>
</dbReference>
<dbReference type="PANTHER" id="PTHR43472">
    <property type="entry name" value="PHOSPHORIBOSYLAMINE--GLYCINE LIGASE"/>
    <property type="match status" value="1"/>
</dbReference>
<dbReference type="InterPro" id="IPR011761">
    <property type="entry name" value="ATP-grasp"/>
</dbReference>
<evidence type="ECO:0000256" key="5">
    <source>
        <dbReference type="ARBA" id="ARBA00022755"/>
    </source>
</evidence>
<proteinExistence type="inferred from homology"/>
<evidence type="ECO:0000256" key="1">
    <source>
        <dbReference type="ARBA" id="ARBA00005174"/>
    </source>
</evidence>
<dbReference type="UniPathway" id="UPA00074">
    <property type="reaction ID" value="UER00125"/>
</dbReference>
<dbReference type="Gene3D" id="3.30.470.20">
    <property type="entry name" value="ATP-grasp fold, B domain"/>
    <property type="match status" value="1"/>
</dbReference>
<dbReference type="NCBIfam" id="TIGR00877">
    <property type="entry name" value="purD"/>
    <property type="match status" value="1"/>
</dbReference>
<keyword evidence="3 12" id="KW-0436">Ligase</keyword>
<name>A0A1F6MAJ8_9BACT</name>
<evidence type="ECO:0000256" key="10">
    <source>
        <dbReference type="PROSITE-ProRule" id="PRU00409"/>
    </source>
</evidence>
<evidence type="ECO:0000256" key="4">
    <source>
        <dbReference type="ARBA" id="ARBA00022741"/>
    </source>
</evidence>
<dbReference type="PROSITE" id="PS50975">
    <property type="entry name" value="ATP_GRASP"/>
    <property type="match status" value="1"/>
</dbReference>
<dbReference type="InterPro" id="IPR016185">
    <property type="entry name" value="PreATP-grasp_dom_sf"/>
</dbReference>
<protein>
    <recommendedName>
        <fullName evidence="2">phosphoribosylamine--glycine ligase</fullName>
        <ecNumber evidence="2">6.3.4.13</ecNumber>
    </recommendedName>
    <alternativeName>
        <fullName evidence="8">Glycinamide ribonucleotide synthetase</fullName>
    </alternativeName>
    <alternativeName>
        <fullName evidence="9">Phosphoribosylglycinamide synthetase</fullName>
    </alternativeName>
</protein>
<dbReference type="SMART" id="SM01210">
    <property type="entry name" value="GARS_C"/>
    <property type="match status" value="1"/>
</dbReference>
<comment type="caution">
    <text evidence="12">The sequence shown here is derived from an EMBL/GenBank/DDBJ whole genome shotgun (WGS) entry which is preliminary data.</text>
</comment>
<dbReference type="Pfam" id="PF01071">
    <property type="entry name" value="GARS_A"/>
    <property type="match status" value="1"/>
</dbReference>
<feature type="non-terminal residue" evidence="12">
    <location>
        <position position="443"/>
    </location>
</feature>
<reference evidence="12 13" key="1">
    <citation type="journal article" date="2016" name="Nat. Commun.">
        <title>Thousands of microbial genomes shed light on interconnected biogeochemical processes in an aquifer system.</title>
        <authorList>
            <person name="Anantharaman K."/>
            <person name="Brown C.T."/>
            <person name="Hug L.A."/>
            <person name="Sharon I."/>
            <person name="Castelle C.J."/>
            <person name="Probst A.J."/>
            <person name="Thomas B.C."/>
            <person name="Singh A."/>
            <person name="Wilkins M.J."/>
            <person name="Karaoz U."/>
            <person name="Brodie E.L."/>
            <person name="Williams K.H."/>
            <person name="Hubbard S.S."/>
            <person name="Banfield J.F."/>
        </authorList>
    </citation>
    <scope>NUCLEOTIDE SEQUENCE [LARGE SCALE GENOMIC DNA]</scope>
</reference>
<keyword evidence="4 10" id="KW-0547">Nucleotide-binding</keyword>
<evidence type="ECO:0000256" key="9">
    <source>
        <dbReference type="ARBA" id="ARBA00042864"/>
    </source>
</evidence>
<dbReference type="InterPro" id="IPR011054">
    <property type="entry name" value="Rudment_hybrid_motif"/>
</dbReference>
<organism evidence="12 13">
    <name type="scientific">Candidatus Magasanikbacteria bacterium RIFCSPHIGHO2_01_FULL_47_8</name>
    <dbReference type="NCBI Taxonomy" id="1798673"/>
    <lineage>
        <taxon>Bacteria</taxon>
        <taxon>Candidatus Magasanikiibacteriota</taxon>
    </lineage>
</organism>
<dbReference type="GO" id="GO:0046872">
    <property type="term" value="F:metal ion binding"/>
    <property type="evidence" value="ECO:0007669"/>
    <property type="project" value="InterPro"/>
</dbReference>
<dbReference type="SMART" id="SM01209">
    <property type="entry name" value="GARS_A"/>
    <property type="match status" value="1"/>
</dbReference>
<evidence type="ECO:0000313" key="13">
    <source>
        <dbReference type="Proteomes" id="UP000177953"/>
    </source>
</evidence>
<dbReference type="InterPro" id="IPR037123">
    <property type="entry name" value="PRibGlycinamide_synth_C_sf"/>
</dbReference>
<sequence>MRSNVAFEIPDQLIVAVADGGGRGGIFVEAFRKSPCVKKIYCFPGRDGWRSGPDDERVQCFLKIKAEQAREIVDKCKDLGVNLILAGQEAFLAAGGADMAREAGIAVVGCGRMEAQLETSKIYAKRFFRDNEIPTADFDEANNPEEARLIVRYKFLIQKVKKIVLKADGLAEGKGVIIADSLEKAEEGICDLMEEGGRIKKVYPNAGNKLVIEEYLGGPKSRETSATFFTDGDHLVRMLDGVDHKQRFDGDEGDMTGGMGLIAPDPKQDASIDEQIWWIAQRIVERSKFQGILYLGLMVVDGKVYVLEVNVRFGAPEAQGIIPLLASDFAELCWTTATGQLSTIEVKWLEGKVSACITLVEGIYPAQITAEHKGKPISGLAQAAEHDVIVVHAGTRLENGVYVTDGGRVIDIIAVRDDLATALRDAYAVVDIIKWDGVDCRRD</sequence>
<evidence type="ECO:0000313" key="12">
    <source>
        <dbReference type="EMBL" id="OGH68667.1"/>
    </source>
</evidence>
<comment type="similarity">
    <text evidence="7">Belongs to the GARS family.</text>
</comment>
<dbReference type="EC" id="6.3.4.13" evidence="2"/>
<dbReference type="GO" id="GO:0009113">
    <property type="term" value="P:purine nucleobase biosynthetic process"/>
    <property type="evidence" value="ECO:0007669"/>
    <property type="project" value="InterPro"/>
</dbReference>
<gene>
    <name evidence="12" type="ORF">A2754_02360</name>
</gene>
<dbReference type="EMBL" id="MFPU01000085">
    <property type="protein sequence ID" value="OGH68667.1"/>
    <property type="molecule type" value="Genomic_DNA"/>
</dbReference>
<evidence type="ECO:0000256" key="6">
    <source>
        <dbReference type="ARBA" id="ARBA00022840"/>
    </source>
</evidence>
<dbReference type="GO" id="GO:0004637">
    <property type="term" value="F:phosphoribosylamine-glycine ligase activity"/>
    <property type="evidence" value="ECO:0007669"/>
    <property type="project" value="UniProtKB-EC"/>
</dbReference>
<accession>A0A1F6MAJ8</accession>
<dbReference type="SUPFAM" id="SSF52440">
    <property type="entry name" value="PreATP-grasp domain"/>
    <property type="match status" value="1"/>
</dbReference>
<dbReference type="AlphaFoldDB" id="A0A1F6MAJ8"/>
<dbReference type="InterPro" id="IPR020561">
    <property type="entry name" value="PRibGlycinamid_synth_ATP-grasp"/>
</dbReference>
<evidence type="ECO:0000256" key="3">
    <source>
        <dbReference type="ARBA" id="ARBA00022598"/>
    </source>
</evidence>
<dbReference type="SUPFAM" id="SSF56059">
    <property type="entry name" value="Glutathione synthetase ATP-binding domain-like"/>
    <property type="match status" value="1"/>
</dbReference>
<keyword evidence="5" id="KW-0658">Purine biosynthesis</keyword>
<evidence type="ECO:0000256" key="7">
    <source>
        <dbReference type="ARBA" id="ARBA00038345"/>
    </source>
</evidence>
<evidence type="ECO:0000259" key="11">
    <source>
        <dbReference type="PROSITE" id="PS50975"/>
    </source>
</evidence>
<dbReference type="InterPro" id="IPR013815">
    <property type="entry name" value="ATP_grasp_subdomain_1"/>
</dbReference>
<dbReference type="InterPro" id="IPR000115">
    <property type="entry name" value="PRibGlycinamide_synth"/>
</dbReference>
<dbReference type="Pfam" id="PF02844">
    <property type="entry name" value="GARS_N"/>
    <property type="match status" value="1"/>
</dbReference>
<evidence type="ECO:0000256" key="8">
    <source>
        <dbReference type="ARBA" id="ARBA00042242"/>
    </source>
</evidence>
<dbReference type="GO" id="GO:0005524">
    <property type="term" value="F:ATP binding"/>
    <property type="evidence" value="ECO:0007669"/>
    <property type="project" value="UniProtKB-UniRule"/>
</dbReference>
<comment type="pathway">
    <text evidence="1">Purine metabolism; IMP biosynthesis via de novo pathway; N(1)-(5-phospho-D-ribosyl)glycinamide from 5-phospho-alpha-D-ribose 1-diphosphate: step 2/2.</text>
</comment>
<dbReference type="SUPFAM" id="SSF51246">
    <property type="entry name" value="Rudiment single hybrid motif"/>
    <property type="match status" value="1"/>
</dbReference>
<dbReference type="InterPro" id="IPR020562">
    <property type="entry name" value="PRibGlycinamide_synth_N"/>
</dbReference>
<keyword evidence="6 10" id="KW-0067">ATP-binding</keyword>
<dbReference type="Gene3D" id="3.30.1490.20">
    <property type="entry name" value="ATP-grasp fold, A domain"/>
    <property type="match status" value="1"/>
</dbReference>